<evidence type="ECO:0000259" key="3">
    <source>
        <dbReference type="PROSITE" id="PS50010"/>
    </source>
</evidence>
<dbReference type="PROSITE" id="PS50010">
    <property type="entry name" value="DH_2"/>
    <property type="match status" value="1"/>
</dbReference>
<feature type="region of interest" description="Disordered" evidence="2">
    <location>
        <begin position="818"/>
        <end position="878"/>
    </location>
</feature>
<evidence type="ECO:0000313" key="5">
    <source>
        <dbReference type="Proteomes" id="UP001150217"/>
    </source>
</evidence>
<dbReference type="Gene3D" id="3.80.10.10">
    <property type="entry name" value="Ribonuclease Inhibitor"/>
    <property type="match status" value="1"/>
</dbReference>
<feature type="coiled-coil region" evidence="1">
    <location>
        <begin position="1278"/>
        <end position="1305"/>
    </location>
</feature>
<dbReference type="InterPro" id="IPR032675">
    <property type="entry name" value="LRR_dom_sf"/>
</dbReference>
<name>A0ABQ8VHQ4_9AGAR</name>
<feature type="compositionally biased region" description="Basic and acidic residues" evidence="2">
    <location>
        <begin position="555"/>
        <end position="581"/>
    </location>
</feature>
<reference evidence="4" key="1">
    <citation type="submission" date="2022-08" db="EMBL/GenBank/DDBJ databases">
        <title>A Global Phylogenomic Analysis of the Shiitake Genus Lentinula.</title>
        <authorList>
            <consortium name="DOE Joint Genome Institute"/>
            <person name="Sierra-Patev S."/>
            <person name="Min B."/>
            <person name="Naranjo-Ortiz M."/>
            <person name="Looney B."/>
            <person name="Konkel Z."/>
            <person name="Slot J.C."/>
            <person name="Sakamoto Y."/>
            <person name="Steenwyk J.L."/>
            <person name="Rokas A."/>
            <person name="Carro J."/>
            <person name="Camarero S."/>
            <person name="Ferreira P."/>
            <person name="Molpeceres G."/>
            <person name="Ruiz-Duenas F.J."/>
            <person name="Serrano A."/>
            <person name="Henrissat B."/>
            <person name="Drula E."/>
            <person name="Hughes K.W."/>
            <person name="Mata J.L."/>
            <person name="Ishikawa N.K."/>
            <person name="Vargas-Isla R."/>
            <person name="Ushijima S."/>
            <person name="Smith C.A."/>
            <person name="Ahrendt S."/>
            <person name="Andreopoulos W."/>
            <person name="He G."/>
            <person name="Labutti K."/>
            <person name="Lipzen A."/>
            <person name="Ng V."/>
            <person name="Riley R."/>
            <person name="Sandor L."/>
            <person name="Barry K."/>
            <person name="Martinez A.T."/>
            <person name="Xiao Y."/>
            <person name="Gibbons J.G."/>
            <person name="Terashima K."/>
            <person name="Grigoriev I.V."/>
            <person name="Hibbett D.S."/>
        </authorList>
    </citation>
    <scope>NUCLEOTIDE SEQUENCE</scope>
    <source>
        <strain evidence="4">RHP3577 ss4</strain>
    </source>
</reference>
<dbReference type="PANTHER" id="PTHR12673:SF270">
    <property type="entry name" value="FYVE-TYPE DOMAIN-CONTAINING PROTEIN"/>
    <property type="match status" value="1"/>
</dbReference>
<protein>
    <recommendedName>
        <fullName evidence="3">DH domain-containing protein</fullName>
    </recommendedName>
</protein>
<dbReference type="PANTHER" id="PTHR12673">
    <property type="entry name" value="FACIOGENITAL DYSPLASIA PROTEIN"/>
    <property type="match status" value="1"/>
</dbReference>
<feature type="region of interest" description="Disordered" evidence="2">
    <location>
        <begin position="158"/>
        <end position="217"/>
    </location>
</feature>
<evidence type="ECO:0000256" key="2">
    <source>
        <dbReference type="SAM" id="MobiDB-lite"/>
    </source>
</evidence>
<feature type="compositionally biased region" description="Low complexity" evidence="2">
    <location>
        <begin position="479"/>
        <end position="497"/>
    </location>
</feature>
<dbReference type="InterPro" id="IPR051092">
    <property type="entry name" value="FYVE_RhoGEF_PH"/>
</dbReference>
<dbReference type="SMART" id="SM00325">
    <property type="entry name" value="RhoGEF"/>
    <property type="match status" value="1"/>
</dbReference>
<feature type="compositionally biased region" description="Low complexity" evidence="2">
    <location>
        <begin position="509"/>
        <end position="521"/>
    </location>
</feature>
<dbReference type="InterPro" id="IPR035899">
    <property type="entry name" value="DBL_dom_sf"/>
</dbReference>
<feature type="compositionally biased region" description="Basic and acidic residues" evidence="2">
    <location>
        <begin position="8"/>
        <end position="17"/>
    </location>
</feature>
<feature type="compositionally biased region" description="Basic and acidic residues" evidence="2">
    <location>
        <begin position="174"/>
        <end position="186"/>
    </location>
</feature>
<dbReference type="Gene3D" id="2.30.29.30">
    <property type="entry name" value="Pleckstrin-homology domain (PH domain)/Phosphotyrosine-binding domain (PTB)"/>
    <property type="match status" value="1"/>
</dbReference>
<feature type="compositionally biased region" description="Basic and acidic residues" evidence="2">
    <location>
        <begin position="722"/>
        <end position="731"/>
    </location>
</feature>
<evidence type="ECO:0000256" key="1">
    <source>
        <dbReference type="SAM" id="Coils"/>
    </source>
</evidence>
<feature type="region of interest" description="Disordered" evidence="2">
    <location>
        <begin position="421"/>
        <end position="792"/>
    </location>
</feature>
<dbReference type="CDD" id="cd00160">
    <property type="entry name" value="RhoGEF"/>
    <property type="match status" value="1"/>
</dbReference>
<dbReference type="Gene3D" id="1.20.900.10">
    <property type="entry name" value="Dbl homology (DH) domain"/>
    <property type="match status" value="1"/>
</dbReference>
<accession>A0ABQ8VHQ4</accession>
<gene>
    <name evidence="4" type="ORF">C8R41DRAFT_829750</name>
</gene>
<keyword evidence="5" id="KW-1185">Reference proteome</keyword>
<feature type="compositionally biased region" description="Polar residues" evidence="2">
    <location>
        <begin position="522"/>
        <end position="554"/>
    </location>
</feature>
<feature type="compositionally biased region" description="Acidic residues" evidence="2">
    <location>
        <begin position="197"/>
        <end position="217"/>
    </location>
</feature>
<feature type="compositionally biased region" description="Polar residues" evidence="2">
    <location>
        <begin position="764"/>
        <end position="776"/>
    </location>
</feature>
<proteinExistence type="predicted"/>
<feature type="compositionally biased region" description="Polar residues" evidence="2">
    <location>
        <begin position="997"/>
        <end position="1028"/>
    </location>
</feature>
<dbReference type="SUPFAM" id="SSF50729">
    <property type="entry name" value="PH domain-like"/>
    <property type="match status" value="1"/>
</dbReference>
<keyword evidence="1" id="KW-0175">Coiled coil</keyword>
<dbReference type="PROSITE" id="PS00741">
    <property type="entry name" value="DH_1"/>
    <property type="match status" value="1"/>
</dbReference>
<feature type="region of interest" description="Disordered" evidence="2">
    <location>
        <begin position="1"/>
        <end position="96"/>
    </location>
</feature>
<feature type="compositionally biased region" description="Polar residues" evidence="2">
    <location>
        <begin position="498"/>
        <end position="508"/>
    </location>
</feature>
<feature type="domain" description="DH" evidence="3">
    <location>
        <begin position="1040"/>
        <end position="1302"/>
    </location>
</feature>
<feature type="compositionally biased region" description="Basic and acidic residues" evidence="2">
    <location>
        <begin position="453"/>
        <end position="466"/>
    </location>
</feature>
<dbReference type="EMBL" id="JANVFT010000033">
    <property type="protein sequence ID" value="KAJ4494333.1"/>
    <property type="molecule type" value="Genomic_DNA"/>
</dbReference>
<feature type="compositionally biased region" description="Low complexity" evidence="2">
    <location>
        <begin position="159"/>
        <end position="171"/>
    </location>
</feature>
<dbReference type="Pfam" id="PF00621">
    <property type="entry name" value="RhoGEF"/>
    <property type="match status" value="1"/>
</dbReference>
<organism evidence="4 5">
    <name type="scientific">Lentinula lateritia</name>
    <dbReference type="NCBI Taxonomy" id="40482"/>
    <lineage>
        <taxon>Eukaryota</taxon>
        <taxon>Fungi</taxon>
        <taxon>Dikarya</taxon>
        <taxon>Basidiomycota</taxon>
        <taxon>Agaricomycotina</taxon>
        <taxon>Agaricomycetes</taxon>
        <taxon>Agaricomycetidae</taxon>
        <taxon>Agaricales</taxon>
        <taxon>Marasmiineae</taxon>
        <taxon>Omphalotaceae</taxon>
        <taxon>Lentinula</taxon>
    </lineage>
</organism>
<evidence type="ECO:0000313" key="4">
    <source>
        <dbReference type="EMBL" id="KAJ4494333.1"/>
    </source>
</evidence>
<dbReference type="Proteomes" id="UP001150217">
    <property type="component" value="Unassembled WGS sequence"/>
</dbReference>
<feature type="compositionally biased region" description="Low complexity" evidence="2">
    <location>
        <begin position="78"/>
        <end position="96"/>
    </location>
</feature>
<dbReference type="SUPFAM" id="SSF52075">
    <property type="entry name" value="Outer arm dynein light chain 1"/>
    <property type="match status" value="1"/>
</dbReference>
<feature type="compositionally biased region" description="Polar residues" evidence="2">
    <location>
        <begin position="839"/>
        <end position="862"/>
    </location>
</feature>
<feature type="compositionally biased region" description="Basic and acidic residues" evidence="2">
    <location>
        <begin position="1029"/>
        <end position="1038"/>
    </location>
</feature>
<feature type="compositionally biased region" description="Polar residues" evidence="2">
    <location>
        <begin position="677"/>
        <end position="709"/>
    </location>
</feature>
<comment type="caution">
    <text evidence="4">The sequence shown here is derived from an EMBL/GenBank/DDBJ whole genome shotgun (WGS) entry which is preliminary data.</text>
</comment>
<dbReference type="InterPro" id="IPR000219">
    <property type="entry name" value="DH_dom"/>
</dbReference>
<feature type="compositionally biased region" description="Low complexity" evidence="2">
    <location>
        <begin position="421"/>
        <end position="432"/>
    </location>
</feature>
<dbReference type="InterPro" id="IPR001331">
    <property type="entry name" value="GDS_CDC24_CS"/>
</dbReference>
<feature type="compositionally biased region" description="Polar residues" evidence="2">
    <location>
        <begin position="639"/>
        <end position="668"/>
    </location>
</feature>
<sequence length="1462" mass="158908">MESSWMISDKEIEEGLRNGRSRVPVPPEPPSRNPLLRSASAGGPLFRSDSLRSHSFSRPTKSMHAQLPDPSTYPDPYPSRNTSYAVSSAESSTASTRSSAYTSFGSTINDLAHVHILESDDLVGLGITSDSVVQLLGGDTAPGQSRAPIDQTRWSDLYSSGARSRSSSVASNHPVEHAPPKLREQSSYDMSWSTVDERDEVGISEDETDDDHLLTEDDFDDELGEEERTSAVIVAEEGRGLIVQANNMPVPQLQVQSGTTHLLIGSSTTPNAMPSFLTSTIPQISTSLLALDISANFLGALPPVLALCHSLEELNIASNPLRVLPVFLADLTNLRVLIADATGIATLPDPLADLDKLHTISVRRNKMHALPSWLCLLPALQALYVDGNPFQGPWNALVEPLLARIPMTPVYPLSTPTFPLPSSSAQSSSFDTSDIDPDELSEPPSSAQNDNRFALRGDDLEDHTITPDKAPLLARRMPSQVESVNSQSTSQSSRISSRALQNQPQQLSPRPLTRTRTTPNRSHYQNRGNKSSVSPNHPPSNTSSAMPSPLPSTIDSHHSEDSGYFGDHEIRKMKSAGDLRRGRSAAAGLEPSPPERPTLSHYATTSRSSSNLLNTGSPGRSLTDSERPGMPKRFASLGAATTLSTPEPVQRPNKSSRPALTNSIWENISETDDSVGGSPSSNRGSQATLPARTEISSTHTAPPSKSSGTGKEGLDSKTPSRSRKDGKEKGSRWGFFKKMSMGKMRPDIPPSRPGISNGPLSPGSGINTTSRPQLRNGNGAIGSPERSNQLPQIDMRISTTGALDVMTRHLPTVVAPEIEQVAEDEDEPPPSITRKLSRENLNIYPNPSLLASTNDRSGSASSLLHPPSPTPRSTKRRSFLPIDINGPGSLNIPIPDNSRFVPAVTATNGEGLDHNDLVSEDNREPTPSQYMYTIDHDDYLRKEEERARESYTRALRSVMAYLKDMNDLGLSQSGGPSAPEGPRSRRPTMAIDVPGSRENSMALSGSTAVSNSEALRTLSVATTDSTGSNEERRIKDDKSKRAMVAKEILTTERTYVKGLQELMDIYIKPACASVTVLSGVGSSKETVVPAPERKIVFGAVDALISFHKESFLPSLEKAVAPLMKPSSSKEDIDGQLSLAVATSVGDMFWKYAAFMRMYSTYINNFDSAVQRVKHWSTSSSPSNTTLSPSSSTSQLATMGLAMSAMSNPNAVADGAVNAGAPNLSSGQRKRIRQYLKRCRLNPQHSQLNLEGYLLLPIQRIPRYRLLLEELRRSTPLPYDYMEDQLDRALNEISSLANNMNEGKREAEARRKLVTWQTRIRGKFPSPLVQPHRRLIMDGPLMLTRVVRKAIVTFEAINAQGDAATVDVDCLAPELTPRALLGILCNDLLVLCRDPSEGRDINSPVDLWAVLRMQTLPQPASIVHGNALRLVDNKAILYFDAPSASDALNWYRAINLHIPASKT</sequence>
<dbReference type="InterPro" id="IPR011993">
    <property type="entry name" value="PH-like_dom_sf"/>
</dbReference>
<dbReference type="SUPFAM" id="SSF48065">
    <property type="entry name" value="DBL homology domain (DH-domain)"/>
    <property type="match status" value="1"/>
</dbReference>
<feature type="compositionally biased region" description="Low complexity" evidence="2">
    <location>
        <begin position="604"/>
        <end position="617"/>
    </location>
</feature>
<feature type="region of interest" description="Disordered" evidence="2">
    <location>
        <begin position="967"/>
        <end position="1038"/>
    </location>
</feature>